<dbReference type="InterPro" id="IPR036568">
    <property type="entry name" value="GGCT-like_sf"/>
</dbReference>
<dbReference type="Gene3D" id="3.10.490.10">
    <property type="entry name" value="Gamma-glutamyl cyclotransferase-like"/>
    <property type="match status" value="1"/>
</dbReference>
<sequence length="205" mass="23527">MSVSQAPLAPSTIYFGYGSNLWLHQMSIRCPTSKYLGVARLSHYTWLINDRGYANVVEQPESSPNYTDYVYGLVYSLLPEDEKRLDRNEGVPIAYTKELIPCDFWPSDTHSKANTSEPPFETRDMLVYIDRNRTSPDKPREEYVYRMNQGIRDALERGVPESYVRDVMRKFIPEGDEEVDGREGGIGEFAKTQAAQFKDESGVFE</sequence>
<dbReference type="EC" id="4.3.2.9" evidence="1"/>
<evidence type="ECO:0000259" key="3">
    <source>
        <dbReference type="Pfam" id="PF06094"/>
    </source>
</evidence>
<dbReference type="InterPro" id="IPR017939">
    <property type="entry name" value="G-Glutamylcylcotransferase"/>
</dbReference>
<proteinExistence type="predicted"/>
<feature type="domain" description="Gamma-glutamylcyclotransferase AIG2-like" evidence="3">
    <location>
        <begin position="14"/>
        <end position="108"/>
    </location>
</feature>
<name>A0ABR3RNG1_9PLEO</name>
<dbReference type="PANTHER" id="PTHR12935:SF0">
    <property type="entry name" value="GAMMA-GLUTAMYLCYCLOTRANSFERASE"/>
    <property type="match status" value="1"/>
</dbReference>
<dbReference type="SUPFAM" id="SSF110857">
    <property type="entry name" value="Gamma-glutamyl cyclotransferase-like"/>
    <property type="match status" value="1"/>
</dbReference>
<organism evidence="4 5">
    <name type="scientific">Nothophoma quercina</name>
    <dbReference type="NCBI Taxonomy" id="749835"/>
    <lineage>
        <taxon>Eukaryota</taxon>
        <taxon>Fungi</taxon>
        <taxon>Dikarya</taxon>
        <taxon>Ascomycota</taxon>
        <taxon>Pezizomycotina</taxon>
        <taxon>Dothideomycetes</taxon>
        <taxon>Pleosporomycetidae</taxon>
        <taxon>Pleosporales</taxon>
        <taxon>Pleosporineae</taxon>
        <taxon>Didymellaceae</taxon>
        <taxon>Nothophoma</taxon>
    </lineage>
</organism>
<evidence type="ECO:0000313" key="5">
    <source>
        <dbReference type="Proteomes" id="UP001521222"/>
    </source>
</evidence>
<gene>
    <name evidence="4" type="ORF">SLS59_003078</name>
</gene>
<protein>
    <recommendedName>
        <fullName evidence="1">gamma-glutamylcyclotransferase</fullName>
        <ecNumber evidence="1">4.3.2.9</ecNumber>
    </recommendedName>
</protein>
<evidence type="ECO:0000313" key="4">
    <source>
        <dbReference type="EMBL" id="KAL1605955.1"/>
    </source>
</evidence>
<evidence type="ECO:0000256" key="2">
    <source>
        <dbReference type="ARBA" id="ARBA00023239"/>
    </source>
</evidence>
<dbReference type="Pfam" id="PF06094">
    <property type="entry name" value="GGACT"/>
    <property type="match status" value="1"/>
</dbReference>
<keyword evidence="2" id="KW-0456">Lyase</keyword>
<dbReference type="Proteomes" id="UP001521222">
    <property type="component" value="Unassembled WGS sequence"/>
</dbReference>
<dbReference type="CDD" id="cd06661">
    <property type="entry name" value="GGCT_like"/>
    <property type="match status" value="1"/>
</dbReference>
<dbReference type="EMBL" id="JAKIXB020000008">
    <property type="protein sequence ID" value="KAL1605955.1"/>
    <property type="molecule type" value="Genomic_DNA"/>
</dbReference>
<dbReference type="InterPro" id="IPR009288">
    <property type="entry name" value="AIG2-like_dom"/>
</dbReference>
<accession>A0ABR3RNG1</accession>
<comment type="caution">
    <text evidence="4">The sequence shown here is derived from an EMBL/GenBank/DDBJ whole genome shotgun (WGS) entry which is preliminary data.</text>
</comment>
<evidence type="ECO:0000256" key="1">
    <source>
        <dbReference type="ARBA" id="ARBA00012346"/>
    </source>
</evidence>
<dbReference type="PANTHER" id="PTHR12935">
    <property type="entry name" value="GAMMA-GLUTAMYLCYCLOTRANSFERASE"/>
    <property type="match status" value="1"/>
</dbReference>
<keyword evidence="5" id="KW-1185">Reference proteome</keyword>
<reference evidence="4 5" key="1">
    <citation type="submission" date="2024-02" db="EMBL/GenBank/DDBJ databases">
        <title>De novo assembly and annotation of 12 fungi associated with fruit tree decline syndrome in Ontario, Canada.</title>
        <authorList>
            <person name="Sulman M."/>
            <person name="Ellouze W."/>
            <person name="Ilyukhin E."/>
        </authorList>
    </citation>
    <scope>NUCLEOTIDE SEQUENCE [LARGE SCALE GENOMIC DNA]</scope>
    <source>
        <strain evidence="4 5">M97-236</strain>
    </source>
</reference>
<dbReference type="InterPro" id="IPR013024">
    <property type="entry name" value="GGCT-like"/>
</dbReference>